<keyword evidence="1" id="KW-1133">Transmembrane helix</keyword>
<reference evidence="3" key="1">
    <citation type="submission" date="2016-10" db="EMBL/GenBank/DDBJ databases">
        <authorList>
            <person name="Varghese N."/>
            <person name="Submissions S."/>
        </authorList>
    </citation>
    <scope>NUCLEOTIDE SEQUENCE [LARGE SCALE GENOMIC DNA]</scope>
    <source>
        <strain evidence="3">CGMCC 4.3568</strain>
    </source>
</reference>
<evidence type="ECO:0000313" key="3">
    <source>
        <dbReference type="Proteomes" id="UP000243799"/>
    </source>
</evidence>
<dbReference type="AlphaFoldDB" id="A0A1I1CJF3"/>
<name>A0A1I1CJF3_9PSEU</name>
<dbReference type="OrthoDB" id="3643511at2"/>
<sequence>MGLRPTDGEAVVALMDGMMGGMGWWMVLWGLVGLAVLVLVVLAIVRLIRSDSSRAGTPVGEDPAQLELRRRYATGQIDQEEYLRRLDDLRRP</sequence>
<keyword evidence="1" id="KW-0812">Transmembrane</keyword>
<keyword evidence="1" id="KW-0472">Membrane</keyword>
<evidence type="ECO:0000256" key="1">
    <source>
        <dbReference type="SAM" id="Phobius"/>
    </source>
</evidence>
<accession>A0A1I1CJF3</accession>
<evidence type="ECO:0000313" key="2">
    <source>
        <dbReference type="EMBL" id="SFB62617.1"/>
    </source>
</evidence>
<dbReference type="STRING" id="490629.SAMN05216266_13123"/>
<proteinExistence type="predicted"/>
<gene>
    <name evidence="2" type="ORF">SAMN05216266_13123</name>
</gene>
<organism evidence="2 3">
    <name type="scientific">Amycolatopsis marina</name>
    <dbReference type="NCBI Taxonomy" id="490629"/>
    <lineage>
        <taxon>Bacteria</taxon>
        <taxon>Bacillati</taxon>
        <taxon>Actinomycetota</taxon>
        <taxon>Actinomycetes</taxon>
        <taxon>Pseudonocardiales</taxon>
        <taxon>Pseudonocardiaceae</taxon>
        <taxon>Amycolatopsis</taxon>
    </lineage>
</organism>
<dbReference type="EMBL" id="FOKG01000031">
    <property type="protein sequence ID" value="SFB62617.1"/>
    <property type="molecule type" value="Genomic_DNA"/>
</dbReference>
<feature type="transmembrane region" description="Helical" evidence="1">
    <location>
        <begin position="24"/>
        <end position="45"/>
    </location>
</feature>
<protein>
    <submittedName>
        <fullName evidence="2">Putative membrane protein</fullName>
    </submittedName>
</protein>
<dbReference type="Proteomes" id="UP000243799">
    <property type="component" value="Unassembled WGS sequence"/>
</dbReference>
<keyword evidence="3" id="KW-1185">Reference proteome</keyword>